<keyword evidence="1" id="KW-0808">Transferase</keyword>
<reference evidence="6 7" key="1">
    <citation type="submission" date="2020-01" db="EMBL/GenBank/DDBJ databases">
        <authorList>
            <person name="Gupta K D."/>
        </authorList>
    </citation>
    <scope>NUCLEOTIDE SEQUENCE [LARGE SCALE GENOMIC DNA]</scope>
</reference>
<protein>
    <recommendedName>
        <fullName evidence="5">Protein kinase domain-containing protein</fullName>
    </recommendedName>
</protein>
<evidence type="ECO:0000256" key="4">
    <source>
        <dbReference type="ARBA" id="ARBA00022840"/>
    </source>
</evidence>
<gene>
    <name evidence="6" type="ORF">AAE3_LOCUS11807</name>
</gene>
<organism evidence="6 7">
    <name type="scientific">Cyclocybe aegerita</name>
    <name type="common">Black poplar mushroom</name>
    <name type="synonym">Agrocybe aegerita</name>
    <dbReference type="NCBI Taxonomy" id="1973307"/>
    <lineage>
        <taxon>Eukaryota</taxon>
        <taxon>Fungi</taxon>
        <taxon>Dikarya</taxon>
        <taxon>Basidiomycota</taxon>
        <taxon>Agaricomycotina</taxon>
        <taxon>Agaricomycetes</taxon>
        <taxon>Agaricomycetidae</taxon>
        <taxon>Agaricales</taxon>
        <taxon>Agaricineae</taxon>
        <taxon>Bolbitiaceae</taxon>
        <taxon>Cyclocybe</taxon>
    </lineage>
</organism>
<dbReference type="SUPFAM" id="SSF56112">
    <property type="entry name" value="Protein kinase-like (PK-like)"/>
    <property type="match status" value="1"/>
</dbReference>
<keyword evidence="7" id="KW-1185">Reference proteome</keyword>
<evidence type="ECO:0000259" key="5">
    <source>
        <dbReference type="PROSITE" id="PS50011"/>
    </source>
</evidence>
<feature type="domain" description="Protein kinase" evidence="5">
    <location>
        <begin position="6"/>
        <end position="336"/>
    </location>
</feature>
<comment type="caution">
    <text evidence="6">The sequence shown here is derived from an EMBL/GenBank/DDBJ whole genome shotgun (WGS) entry which is preliminary data.</text>
</comment>
<dbReference type="PIRSF" id="PIRSF000654">
    <property type="entry name" value="Integrin-linked_kinase"/>
    <property type="match status" value="1"/>
</dbReference>
<name>A0A8S0X7H4_CYCAE</name>
<dbReference type="AlphaFoldDB" id="A0A8S0X7H4"/>
<evidence type="ECO:0000256" key="2">
    <source>
        <dbReference type="ARBA" id="ARBA00022741"/>
    </source>
</evidence>
<dbReference type="PROSITE" id="PS50011">
    <property type="entry name" value="PROTEIN_KINASE_DOM"/>
    <property type="match status" value="1"/>
</dbReference>
<dbReference type="Gene3D" id="1.10.510.10">
    <property type="entry name" value="Transferase(Phosphotransferase) domain 1"/>
    <property type="match status" value="1"/>
</dbReference>
<dbReference type="GO" id="GO:0005524">
    <property type="term" value="F:ATP binding"/>
    <property type="evidence" value="ECO:0007669"/>
    <property type="project" value="UniProtKB-KW"/>
</dbReference>
<dbReference type="GO" id="GO:0004674">
    <property type="term" value="F:protein serine/threonine kinase activity"/>
    <property type="evidence" value="ECO:0007669"/>
    <property type="project" value="TreeGrafter"/>
</dbReference>
<accession>A0A8S0X7H4</accession>
<dbReference type="PANTHER" id="PTHR44329">
    <property type="entry name" value="SERINE/THREONINE-PROTEIN KINASE TNNI3K-RELATED"/>
    <property type="match status" value="1"/>
</dbReference>
<sequence>MNTQITELNTTPPNGCSDHIDLLDNSSLVLDPLPFYLTSQKDVYNGRVGGRRVVVKSWRGMTACSSTQRRFTKRLHRELETWHLAAQLHPNIAPFLGLVPCTHLGPVPALIMEKYENGNARDYLDRRKLGTGERIGEALRIMTAIADALRYLHTRTPPVAHGSIRGSNILISSTFSPLLTDLGMCNLPYPTDLTMMNARQALGDVRWMAPELVVRDGSRNYVGVEGVVKCDGVGDEGEDGTGEKEEEDVYPIKPASDVYSFGMTLLELITGQDPFSERRHAIAVLLDMTRGGRPARPSFGGDEDGGISDRLWDVMTSCWTHDPAERPDAPTVCAWIGLVRLTEGV</sequence>
<evidence type="ECO:0000256" key="3">
    <source>
        <dbReference type="ARBA" id="ARBA00022777"/>
    </source>
</evidence>
<keyword evidence="4" id="KW-0067">ATP-binding</keyword>
<keyword evidence="2" id="KW-0547">Nucleotide-binding</keyword>
<dbReference type="PANTHER" id="PTHR44329:SF288">
    <property type="entry name" value="MITOGEN-ACTIVATED PROTEIN KINASE KINASE KINASE 20"/>
    <property type="match status" value="1"/>
</dbReference>
<dbReference type="EMBL" id="CACVBS010000079">
    <property type="protein sequence ID" value="CAA7269732.1"/>
    <property type="molecule type" value="Genomic_DNA"/>
</dbReference>
<dbReference type="Pfam" id="PF07714">
    <property type="entry name" value="PK_Tyr_Ser-Thr"/>
    <property type="match status" value="2"/>
</dbReference>
<proteinExistence type="predicted"/>
<dbReference type="Proteomes" id="UP000467700">
    <property type="component" value="Unassembled WGS sequence"/>
</dbReference>
<dbReference type="InterPro" id="IPR001245">
    <property type="entry name" value="Ser-Thr/Tyr_kinase_cat_dom"/>
</dbReference>
<dbReference type="InterPro" id="IPR011009">
    <property type="entry name" value="Kinase-like_dom_sf"/>
</dbReference>
<evidence type="ECO:0000256" key="1">
    <source>
        <dbReference type="ARBA" id="ARBA00022679"/>
    </source>
</evidence>
<dbReference type="InterPro" id="IPR051681">
    <property type="entry name" value="Ser/Thr_Kinases-Pseudokinases"/>
</dbReference>
<dbReference type="InterPro" id="IPR000719">
    <property type="entry name" value="Prot_kinase_dom"/>
</dbReference>
<dbReference type="OrthoDB" id="538607at2759"/>
<evidence type="ECO:0000313" key="7">
    <source>
        <dbReference type="Proteomes" id="UP000467700"/>
    </source>
</evidence>
<keyword evidence="3" id="KW-0418">Kinase</keyword>
<evidence type="ECO:0000313" key="6">
    <source>
        <dbReference type="EMBL" id="CAA7269732.1"/>
    </source>
</evidence>